<dbReference type="Proteomes" id="UP000574717">
    <property type="component" value="Unassembled WGS sequence"/>
</dbReference>
<proteinExistence type="inferred from homology"/>
<dbReference type="RefSeq" id="WP_176235967.1">
    <property type="nucleotide sequence ID" value="NZ_BLRU01000071.1"/>
</dbReference>
<evidence type="ECO:0000256" key="1">
    <source>
        <dbReference type="ARBA" id="ARBA00005721"/>
    </source>
</evidence>
<evidence type="ECO:0000313" key="6">
    <source>
        <dbReference type="Proteomes" id="UP000574717"/>
    </source>
</evidence>
<comment type="similarity">
    <text evidence="1">Belongs to the asp23 family.</text>
</comment>
<sequence length="117" mass="13143">MISIKNEYGEIRISEEAIADIASCTAMQCYGVVGLAGRTFPKGIPDFLKKSLKKGVLVSQREDDSYDLDLYVVIEYGTRLAEVARNLCEQVRYQVESMTGARVGHVEVHVQRLKMDK</sequence>
<dbReference type="EMBL" id="BLSD01000105">
    <property type="protein sequence ID" value="GFP39901.1"/>
    <property type="molecule type" value="Genomic_DNA"/>
</dbReference>
<comment type="caution">
    <text evidence="3">The sequence shown here is derived from an EMBL/GenBank/DDBJ whole genome shotgun (WGS) entry which is preliminary data.</text>
</comment>
<dbReference type="Proteomes" id="UP000569018">
    <property type="component" value="Unassembled WGS sequence"/>
</dbReference>
<evidence type="ECO:0000313" key="7">
    <source>
        <dbReference type="Proteomes" id="UP000588083"/>
    </source>
</evidence>
<evidence type="ECO:0000313" key="4">
    <source>
        <dbReference type="EMBL" id="GFP39901.1"/>
    </source>
</evidence>
<protein>
    <recommendedName>
        <fullName evidence="8">Asp23/Gls24 family envelope stress response protein</fullName>
    </recommendedName>
</protein>
<evidence type="ECO:0000313" key="5">
    <source>
        <dbReference type="Proteomes" id="UP000569018"/>
    </source>
</evidence>
<dbReference type="EMBL" id="BLRU01000071">
    <property type="protein sequence ID" value="GFP19395.1"/>
    <property type="molecule type" value="Genomic_DNA"/>
</dbReference>
<reference evidence="5 6" key="1">
    <citation type="journal article" date="2020" name="Front. Microbiol.">
        <title>Single-cell genomics of novel Actinobacteria with the Wood-Ljungdahl pathway discovered in a serpentinizing system.</title>
        <authorList>
            <person name="Merino N."/>
            <person name="Kawai M."/>
            <person name="Boyd E.S."/>
            <person name="Colman D.R."/>
            <person name="McGlynn S.E."/>
            <person name="Nealson K.H."/>
            <person name="Kurokawa K."/>
            <person name="Hongoh Y."/>
        </authorList>
    </citation>
    <scope>NUCLEOTIDE SEQUENCE [LARGE SCALE GENOMIC DNA]</scope>
    <source>
        <strain evidence="2 6">S03</strain>
        <strain evidence="3 7">S34</strain>
        <strain evidence="4 5">S47</strain>
    </source>
</reference>
<dbReference type="AlphaFoldDB" id="A0A6V8PBH5"/>
<evidence type="ECO:0008006" key="8">
    <source>
        <dbReference type="Google" id="ProtNLM"/>
    </source>
</evidence>
<organism evidence="3 7">
    <name type="scientific">Candidatus Hakubella thermalkaliphila</name>
    <dbReference type="NCBI Taxonomy" id="2754717"/>
    <lineage>
        <taxon>Bacteria</taxon>
        <taxon>Bacillati</taxon>
        <taxon>Actinomycetota</taxon>
        <taxon>Actinomycetota incertae sedis</taxon>
        <taxon>Candidatus Hakubellales</taxon>
        <taxon>Candidatus Hakubellaceae</taxon>
        <taxon>Candidatus Hakubella</taxon>
    </lineage>
</organism>
<evidence type="ECO:0000313" key="3">
    <source>
        <dbReference type="EMBL" id="GFP30002.1"/>
    </source>
</evidence>
<dbReference type="PANTHER" id="PTHR34297">
    <property type="entry name" value="HYPOTHETICAL CYTOSOLIC PROTEIN-RELATED"/>
    <property type="match status" value="1"/>
</dbReference>
<dbReference type="PANTHER" id="PTHR34297:SF2">
    <property type="entry name" value="ASP23_GLS24 FAMILY ENVELOPE STRESS RESPONSE PROTEIN"/>
    <property type="match status" value="1"/>
</dbReference>
<gene>
    <name evidence="2" type="ORF">HKBW3S03_00900</name>
    <name evidence="3" type="ORF">HKBW3S34_00922</name>
    <name evidence="4" type="ORF">HKBW3S47_01598</name>
</gene>
<dbReference type="Proteomes" id="UP000588083">
    <property type="component" value="Unassembled WGS sequence"/>
</dbReference>
<evidence type="ECO:0000313" key="2">
    <source>
        <dbReference type="EMBL" id="GFP19395.1"/>
    </source>
</evidence>
<name>A0A6V8PBH5_9ACTN</name>
<dbReference type="Pfam" id="PF03780">
    <property type="entry name" value="Asp23"/>
    <property type="match status" value="1"/>
</dbReference>
<dbReference type="EMBL" id="BLRZ01000035">
    <property type="protein sequence ID" value="GFP30002.1"/>
    <property type="molecule type" value="Genomic_DNA"/>
</dbReference>
<keyword evidence="7" id="KW-1185">Reference proteome</keyword>
<dbReference type="InterPro" id="IPR005531">
    <property type="entry name" value="Asp23"/>
</dbReference>
<accession>A0A6V8PBH5</accession>